<reference evidence="2" key="2">
    <citation type="journal article" date="2008" name="Mar. Biotechnol.">
        <title>Differential gene expression in hepatopancreas of the shrimp Metapenaeus ensis during ovarian maturation.</title>
        <authorList>
            <person name="Wong Q.W."/>
            <person name="Mak W.Y."/>
            <person name="Chu K.H."/>
        </authorList>
    </citation>
    <scope>NUCLEOTIDE SEQUENCE</scope>
    <source>
        <tissue evidence="2">Hepatopancreas</tissue>
    </source>
</reference>
<keyword evidence="2" id="KW-0430">Lectin</keyword>
<dbReference type="Pfam" id="PF00059">
    <property type="entry name" value="Lectin_C"/>
    <property type="match status" value="1"/>
</dbReference>
<evidence type="ECO:0000259" key="1">
    <source>
        <dbReference type="PROSITE" id="PS50041"/>
    </source>
</evidence>
<dbReference type="GO" id="GO:0030246">
    <property type="term" value="F:carbohydrate binding"/>
    <property type="evidence" value="ECO:0007669"/>
    <property type="project" value="UniProtKB-KW"/>
</dbReference>
<feature type="domain" description="C-type lectin" evidence="1">
    <location>
        <begin position="28"/>
        <end position="93"/>
    </location>
</feature>
<name>A9Q7C5_METEN</name>
<sequence length="97" mass="10874">CVGGVENDCNTHAHLWNYIQYGLEQPVNYWIGGNDAMIEGDWKWVNGRTIEMGVPFWYPEEPDGGTSANHLLISSNGLFADGDGEIPFHFICQVINM</sequence>
<accession>A9Q7C5</accession>
<dbReference type="EMBL" id="EF636002">
    <property type="protein sequence ID" value="ABV58637.1"/>
    <property type="molecule type" value="mRNA"/>
</dbReference>
<reference evidence="2" key="1">
    <citation type="submission" date="2007-05" db="EMBL/GenBank/DDBJ databases">
        <authorList>
            <person name="Wong Q.W.L."/>
            <person name="Mak W.Y."/>
            <person name="Chu K.H."/>
        </authorList>
    </citation>
    <scope>NUCLEOTIDE SEQUENCE</scope>
    <source>
        <tissue evidence="2">Hepatopancreas</tissue>
    </source>
</reference>
<dbReference type="Gene3D" id="3.10.100.10">
    <property type="entry name" value="Mannose-Binding Protein A, subunit A"/>
    <property type="match status" value="1"/>
</dbReference>
<evidence type="ECO:0000313" key="2">
    <source>
        <dbReference type="EMBL" id="ABV58637.1"/>
    </source>
</evidence>
<protein>
    <submittedName>
        <fullName evidence="2">C-type lectin-like protein</fullName>
    </submittedName>
</protein>
<dbReference type="AlphaFoldDB" id="A9Q7C5"/>
<organism evidence="2">
    <name type="scientific">Metapenaeus ensis</name>
    <name type="common">Greasyback shrimp</name>
    <name type="synonym">Penaeus ensis</name>
    <dbReference type="NCBI Taxonomy" id="32278"/>
    <lineage>
        <taxon>Eukaryota</taxon>
        <taxon>Metazoa</taxon>
        <taxon>Ecdysozoa</taxon>
        <taxon>Arthropoda</taxon>
        <taxon>Crustacea</taxon>
        <taxon>Multicrustacea</taxon>
        <taxon>Malacostraca</taxon>
        <taxon>Eumalacostraca</taxon>
        <taxon>Eucarida</taxon>
        <taxon>Decapoda</taxon>
        <taxon>Dendrobranchiata</taxon>
        <taxon>Penaeoidea</taxon>
        <taxon>Penaeidae</taxon>
        <taxon>Metapenaeus</taxon>
    </lineage>
</organism>
<feature type="non-terminal residue" evidence="2">
    <location>
        <position position="1"/>
    </location>
</feature>
<proteinExistence type="evidence at transcript level"/>
<dbReference type="InterPro" id="IPR016187">
    <property type="entry name" value="CTDL_fold"/>
</dbReference>
<dbReference type="InterPro" id="IPR016186">
    <property type="entry name" value="C-type_lectin-like/link_sf"/>
</dbReference>
<dbReference type="PROSITE" id="PS50041">
    <property type="entry name" value="C_TYPE_LECTIN_2"/>
    <property type="match status" value="1"/>
</dbReference>
<dbReference type="SUPFAM" id="SSF56436">
    <property type="entry name" value="C-type lectin-like"/>
    <property type="match status" value="1"/>
</dbReference>
<dbReference type="InterPro" id="IPR001304">
    <property type="entry name" value="C-type_lectin-like"/>
</dbReference>